<dbReference type="SUPFAM" id="SSF81995">
    <property type="entry name" value="beta-sandwich domain of Sec23/24"/>
    <property type="match status" value="1"/>
</dbReference>
<dbReference type="Pfam" id="PF04815">
    <property type="entry name" value="Sec23_helical"/>
    <property type="match status" value="1"/>
</dbReference>
<dbReference type="GO" id="GO:0090110">
    <property type="term" value="P:COPII-coated vesicle cargo loading"/>
    <property type="evidence" value="ECO:0007669"/>
    <property type="project" value="TreeGrafter"/>
</dbReference>
<dbReference type="Proteomes" id="UP000054018">
    <property type="component" value="Unassembled WGS sequence"/>
</dbReference>
<dbReference type="Gene3D" id="3.40.50.410">
    <property type="entry name" value="von Willebrand factor, type A domain"/>
    <property type="match status" value="1"/>
</dbReference>
<evidence type="ECO:0000259" key="3">
    <source>
        <dbReference type="Pfam" id="PF04815"/>
    </source>
</evidence>
<keyword evidence="1" id="KW-0968">Cytoplasmic vesicle</keyword>
<evidence type="ECO:0000259" key="4">
    <source>
        <dbReference type="Pfam" id="PF08033"/>
    </source>
</evidence>
<proteinExistence type="inferred from homology"/>
<dbReference type="InterPro" id="IPR012990">
    <property type="entry name" value="Beta-sandwich_Sec23_24"/>
</dbReference>
<reference evidence="5 6" key="1">
    <citation type="submission" date="2014-04" db="EMBL/GenBank/DDBJ databases">
        <authorList>
            <consortium name="DOE Joint Genome Institute"/>
            <person name="Kuo A."/>
            <person name="Kohler A."/>
            <person name="Costa M.D."/>
            <person name="Nagy L.G."/>
            <person name="Floudas D."/>
            <person name="Copeland A."/>
            <person name="Barry K.W."/>
            <person name="Cichocki N."/>
            <person name="Veneault-Fourrey C."/>
            <person name="LaButti K."/>
            <person name="Lindquist E.A."/>
            <person name="Lipzen A."/>
            <person name="Lundell T."/>
            <person name="Morin E."/>
            <person name="Murat C."/>
            <person name="Sun H."/>
            <person name="Tunlid A."/>
            <person name="Henrissat B."/>
            <person name="Grigoriev I.V."/>
            <person name="Hibbett D.S."/>
            <person name="Martin F."/>
            <person name="Nordberg H.P."/>
            <person name="Cantor M.N."/>
            <person name="Hua S.X."/>
        </authorList>
    </citation>
    <scope>NUCLEOTIDE SEQUENCE [LARGE SCALE GENOMIC DNA]</scope>
    <source>
        <strain evidence="5 6">441</strain>
    </source>
</reference>
<keyword evidence="1" id="KW-0479">Metal-binding</keyword>
<comment type="subcellular location">
    <subcellularLocation>
        <location evidence="1">Cytoplasm</location>
    </subcellularLocation>
    <subcellularLocation>
        <location evidence="1">Cytoplasmic vesicle</location>
        <location evidence="1">COPII-coated vesicle membrane</location>
        <topology evidence="1">Peripheral membrane protein</topology>
        <orientation evidence="1">Cytoplasmic side</orientation>
    </subcellularLocation>
    <subcellularLocation>
        <location evidence="1">Endoplasmic reticulum membrane</location>
        <topology evidence="1">Peripheral membrane protein</topology>
        <orientation evidence="1">Cytoplasmic side</orientation>
    </subcellularLocation>
    <subcellularLocation>
        <location evidence="1">Golgi apparatus membrane</location>
        <topology evidence="1">Peripheral membrane protein</topology>
        <orientation evidence="1">Cytoplasmic side</orientation>
    </subcellularLocation>
</comment>
<keyword evidence="1" id="KW-0862">Zinc</keyword>
<dbReference type="SUPFAM" id="SSF81811">
    <property type="entry name" value="Helical domain of Sec23/24"/>
    <property type="match status" value="1"/>
</dbReference>
<accession>A0A0C9Y7G0</accession>
<dbReference type="HOGENOM" id="CLU_008658_4_0_1"/>
<dbReference type="Pfam" id="PF04811">
    <property type="entry name" value="Sec23_trunk"/>
    <property type="match status" value="1"/>
</dbReference>
<keyword evidence="1" id="KW-0931">ER-Golgi transport</keyword>
<keyword evidence="1" id="KW-0963">Cytoplasm</keyword>
<evidence type="ECO:0000256" key="1">
    <source>
        <dbReference type="RuleBase" id="RU365030"/>
    </source>
</evidence>
<dbReference type="Pfam" id="PF08033">
    <property type="entry name" value="Sec23_BS"/>
    <property type="match status" value="1"/>
</dbReference>
<dbReference type="InterPro" id="IPR006900">
    <property type="entry name" value="Sec23/24_helical_dom"/>
</dbReference>
<keyword evidence="1" id="KW-0256">Endoplasmic reticulum</keyword>
<evidence type="ECO:0000313" key="5">
    <source>
        <dbReference type="EMBL" id="KIK20610.1"/>
    </source>
</evidence>
<evidence type="ECO:0000259" key="2">
    <source>
        <dbReference type="Pfam" id="PF04811"/>
    </source>
</evidence>
<dbReference type="OrthoDB" id="10256289at2759"/>
<dbReference type="GO" id="GO:0030127">
    <property type="term" value="C:COPII vesicle coat"/>
    <property type="evidence" value="ECO:0007669"/>
    <property type="project" value="InterPro"/>
</dbReference>
<keyword evidence="1" id="KW-0333">Golgi apparatus</keyword>
<gene>
    <name evidence="5" type="ORF">PISMIDRAFT_12887</name>
</gene>
<keyword evidence="6" id="KW-1185">Reference proteome</keyword>
<dbReference type="GO" id="GO:0005789">
    <property type="term" value="C:endoplasmic reticulum membrane"/>
    <property type="evidence" value="ECO:0007669"/>
    <property type="project" value="UniProtKB-SubCell"/>
</dbReference>
<dbReference type="GO" id="GO:0070971">
    <property type="term" value="C:endoplasmic reticulum exit site"/>
    <property type="evidence" value="ECO:0007669"/>
    <property type="project" value="TreeGrafter"/>
</dbReference>
<feature type="domain" description="Sec23/Sec24 helical" evidence="3">
    <location>
        <begin position="231"/>
        <end position="328"/>
    </location>
</feature>
<sequence>MLFAGSPATEGPGMVVSNELKEPIHSHRDIERDSVKHYKHAVKLYEGLAKRASNNGYVVDLFAGCPDQVGLLEMKSLPNFTNGVIILSDWFATSNFQQSFLHIFNKDDQDFLEMGFNATFDIQMTKELKVSGLIGHVISAGKKLACVGETKISIGQTSAWRLNAITPQTSTAMYFEVATPAGQALQPGSRGLIQFVTHYQHSSGWQCLRVTTIARNFAESGSPSIATSFHQEAAAILMAEISVFKAEIDDSPDILCWLDCMLIRLCQKFTDYRKEDPSSFRLSDNFSIYPQFMFHLQRSQFLQVFNNSPDETAFYGHILDEEDTNDSLFSPLLMSYTFDVLPQPVLLYSTHQTGHHPSFVGPRELVEALVTDALACAAICYSPTVI</sequence>
<dbReference type="STRING" id="765257.A0A0C9Y7G0"/>
<name>A0A0C9Y7G0_9AGAM</name>
<feature type="domain" description="Sec23/Sec24 beta-sandwich" evidence="4">
    <location>
        <begin position="115"/>
        <end position="217"/>
    </location>
</feature>
<dbReference type="GO" id="GO:0005096">
    <property type="term" value="F:GTPase activator activity"/>
    <property type="evidence" value="ECO:0007669"/>
    <property type="project" value="TreeGrafter"/>
</dbReference>
<dbReference type="EMBL" id="KN833762">
    <property type="protein sequence ID" value="KIK20610.1"/>
    <property type="molecule type" value="Genomic_DNA"/>
</dbReference>
<dbReference type="InterPro" id="IPR036175">
    <property type="entry name" value="Sec23/24_helical_dom_sf"/>
</dbReference>
<dbReference type="AlphaFoldDB" id="A0A0C9Y7G0"/>
<dbReference type="Gene3D" id="1.20.120.730">
    <property type="entry name" value="Sec23/Sec24 helical domain"/>
    <property type="match status" value="1"/>
</dbReference>
<dbReference type="GO" id="GO:0046872">
    <property type="term" value="F:metal ion binding"/>
    <property type="evidence" value="ECO:0007669"/>
    <property type="project" value="UniProtKB-KW"/>
</dbReference>
<protein>
    <recommendedName>
        <fullName evidence="1">Protein transport protein SEC23</fullName>
    </recommendedName>
</protein>
<dbReference type="PANTHER" id="PTHR11141">
    <property type="entry name" value="PROTEIN TRANSPORT PROTEIN SEC23"/>
    <property type="match status" value="1"/>
</dbReference>
<dbReference type="InterPro" id="IPR037364">
    <property type="entry name" value="Sec23"/>
</dbReference>
<reference evidence="6" key="2">
    <citation type="submission" date="2015-01" db="EMBL/GenBank/DDBJ databases">
        <title>Evolutionary Origins and Diversification of the Mycorrhizal Mutualists.</title>
        <authorList>
            <consortium name="DOE Joint Genome Institute"/>
            <consortium name="Mycorrhizal Genomics Consortium"/>
            <person name="Kohler A."/>
            <person name="Kuo A."/>
            <person name="Nagy L.G."/>
            <person name="Floudas D."/>
            <person name="Copeland A."/>
            <person name="Barry K.W."/>
            <person name="Cichocki N."/>
            <person name="Veneault-Fourrey C."/>
            <person name="LaButti K."/>
            <person name="Lindquist E.A."/>
            <person name="Lipzen A."/>
            <person name="Lundell T."/>
            <person name="Morin E."/>
            <person name="Murat C."/>
            <person name="Riley R."/>
            <person name="Ohm R."/>
            <person name="Sun H."/>
            <person name="Tunlid A."/>
            <person name="Henrissat B."/>
            <person name="Grigoriev I.V."/>
            <person name="Hibbett D.S."/>
            <person name="Martin F."/>
        </authorList>
    </citation>
    <scope>NUCLEOTIDE SEQUENCE [LARGE SCALE GENOMIC DNA]</scope>
    <source>
        <strain evidence="6">441</strain>
    </source>
</reference>
<comment type="similarity">
    <text evidence="1">Belongs to the SEC23/SEC24 family. SEC23 subfamily.</text>
</comment>
<dbReference type="GO" id="GO:0006886">
    <property type="term" value="P:intracellular protein transport"/>
    <property type="evidence" value="ECO:0007669"/>
    <property type="project" value="InterPro"/>
</dbReference>
<feature type="domain" description="Sec23/Sec24 trunk" evidence="2">
    <location>
        <begin position="1"/>
        <end position="102"/>
    </location>
</feature>
<comment type="function">
    <text evidence="1">Component of the coat protein complex II (COPII) which promotes the formation of transport vesicles from the endoplasmic reticulum (ER). The coat has two main functions, the physical deformation of the endoplasmic reticulum membrane into vesicles and the selection of cargo molecules.</text>
</comment>
<dbReference type="SUPFAM" id="SSF53300">
    <property type="entry name" value="vWA-like"/>
    <property type="match status" value="1"/>
</dbReference>
<dbReference type="InterPro" id="IPR006896">
    <property type="entry name" value="Sec23/24_trunk_dom"/>
</dbReference>
<dbReference type="Gene3D" id="2.60.40.1670">
    <property type="entry name" value="beta-sandwich domain of Sec23/24"/>
    <property type="match status" value="1"/>
</dbReference>
<organism evidence="5 6">
    <name type="scientific">Pisolithus microcarpus 441</name>
    <dbReference type="NCBI Taxonomy" id="765257"/>
    <lineage>
        <taxon>Eukaryota</taxon>
        <taxon>Fungi</taxon>
        <taxon>Dikarya</taxon>
        <taxon>Basidiomycota</taxon>
        <taxon>Agaricomycotina</taxon>
        <taxon>Agaricomycetes</taxon>
        <taxon>Agaricomycetidae</taxon>
        <taxon>Boletales</taxon>
        <taxon>Sclerodermatineae</taxon>
        <taxon>Pisolithaceae</taxon>
        <taxon>Pisolithus</taxon>
    </lineage>
</organism>
<dbReference type="GO" id="GO:0000139">
    <property type="term" value="C:Golgi membrane"/>
    <property type="evidence" value="ECO:0007669"/>
    <property type="project" value="UniProtKB-SubCell"/>
</dbReference>
<dbReference type="InterPro" id="IPR036465">
    <property type="entry name" value="vWFA_dom_sf"/>
</dbReference>
<keyword evidence="1" id="KW-0813">Transport</keyword>
<dbReference type="PANTHER" id="PTHR11141:SF0">
    <property type="entry name" value="PROTEIN TRANSPORT PROTEIN SEC23"/>
    <property type="match status" value="1"/>
</dbReference>
<keyword evidence="1" id="KW-0653">Protein transport</keyword>
<evidence type="ECO:0000313" key="6">
    <source>
        <dbReference type="Proteomes" id="UP000054018"/>
    </source>
</evidence>
<keyword evidence="1" id="KW-0472">Membrane</keyword>